<organism evidence="1 2">
    <name type="scientific">Aerophototrophica crusticola</name>
    <dbReference type="NCBI Taxonomy" id="1709002"/>
    <lineage>
        <taxon>Bacteria</taxon>
        <taxon>Pseudomonadati</taxon>
        <taxon>Pseudomonadota</taxon>
        <taxon>Alphaproteobacteria</taxon>
        <taxon>Rhodospirillales</taxon>
        <taxon>Rhodospirillaceae</taxon>
        <taxon>Aerophototrophica</taxon>
    </lineage>
</organism>
<evidence type="ECO:0000313" key="2">
    <source>
        <dbReference type="Proteomes" id="UP000501891"/>
    </source>
</evidence>
<accession>A0A858R3I5</accession>
<protein>
    <submittedName>
        <fullName evidence="1">Uncharacterized protein</fullName>
    </submittedName>
</protein>
<dbReference type="Proteomes" id="UP000501891">
    <property type="component" value="Chromosome"/>
</dbReference>
<name>A0A858R3I5_9PROT</name>
<evidence type="ECO:0000313" key="1">
    <source>
        <dbReference type="EMBL" id="QJE71763.1"/>
    </source>
</evidence>
<dbReference type="KEGG" id="acru:HHL28_00325"/>
<proteinExistence type="predicted"/>
<sequence>MENRTDAFLYPGEPRLRELLDDPLVHMVMARDGVYPSEVLALVQDVARRRANQCEERRAVA</sequence>
<gene>
    <name evidence="1" type="ORF">HHL28_00325</name>
</gene>
<dbReference type="AlphaFoldDB" id="A0A858R3I5"/>
<dbReference type="EMBL" id="CP051775">
    <property type="protein sequence ID" value="QJE71763.1"/>
    <property type="molecule type" value="Genomic_DNA"/>
</dbReference>
<keyword evidence="2" id="KW-1185">Reference proteome</keyword>
<reference evidence="1" key="1">
    <citation type="submission" date="2020-04" db="EMBL/GenBank/DDBJ databases">
        <title>A desert anoxygenic phototrophic bacterium fixes CO2 using RubisCO under aerobic conditions.</title>
        <authorList>
            <person name="Tang K."/>
        </authorList>
    </citation>
    <scope>NUCLEOTIDE SEQUENCE [LARGE SCALE GENOMIC DNA]</scope>
    <source>
        <strain evidence="1">MIMtkB3</strain>
    </source>
</reference>